<dbReference type="EMBL" id="LN902842">
    <property type="protein sequence ID" value="CUT98619.1"/>
    <property type="molecule type" value="Genomic_DNA"/>
</dbReference>
<evidence type="ECO:0000313" key="2">
    <source>
        <dbReference type="Proteomes" id="UP000017246"/>
    </source>
</evidence>
<accession>A0A068YE39</accession>
<sequence>MPMDEVCGYMYGETRQNLSAYNHWRGPNAPDR</sequence>
<organism evidence="1 2">
    <name type="scientific">Echinococcus multilocularis</name>
    <name type="common">Fox tapeworm</name>
    <dbReference type="NCBI Taxonomy" id="6211"/>
    <lineage>
        <taxon>Eukaryota</taxon>
        <taxon>Metazoa</taxon>
        <taxon>Spiralia</taxon>
        <taxon>Lophotrochozoa</taxon>
        <taxon>Platyhelminthes</taxon>
        <taxon>Cestoda</taxon>
        <taxon>Eucestoda</taxon>
        <taxon>Cyclophyllidea</taxon>
        <taxon>Taeniidae</taxon>
        <taxon>Echinococcus</taxon>
    </lineage>
</organism>
<proteinExistence type="predicted"/>
<reference evidence="1" key="2">
    <citation type="submission" date="2015-11" db="EMBL/GenBank/DDBJ databases">
        <authorList>
            <person name="Zhang Y."/>
            <person name="Guo Z."/>
        </authorList>
    </citation>
    <scope>NUCLEOTIDE SEQUENCE</scope>
</reference>
<dbReference type="Proteomes" id="UP000017246">
    <property type="component" value="Unassembled WGS sequence"/>
</dbReference>
<name>A0A068YE39_ECHMU</name>
<dbReference type="AlphaFoldDB" id="A0A068YE39"/>
<reference evidence="1" key="1">
    <citation type="journal article" date="2013" name="Nature">
        <title>The genomes of four tapeworm species reveal adaptations to parasitism.</title>
        <authorList>
            <person name="Tsai I.J."/>
            <person name="Zarowiecki M."/>
            <person name="Holroyd N."/>
            <person name="Garciarrubio A."/>
            <person name="Sanchez-Flores A."/>
            <person name="Brooks K.L."/>
            <person name="Tracey A."/>
            <person name="Bobes R.J."/>
            <person name="Fragoso G."/>
            <person name="Sciutto E."/>
            <person name="Aslett M."/>
            <person name="Beasley H."/>
            <person name="Bennett H.M."/>
            <person name="Cai J."/>
            <person name="Camicia F."/>
            <person name="Clark R."/>
            <person name="Cucher M."/>
            <person name="De Silva N."/>
            <person name="Day T.A."/>
            <person name="Deplazes P."/>
            <person name="Estrada K."/>
            <person name="Fernandez C."/>
            <person name="Holland P.W."/>
            <person name="Hou J."/>
            <person name="Hu S."/>
            <person name="Huckvale T."/>
            <person name="Hung S.S."/>
            <person name="Kamenetzky L."/>
            <person name="Keane J.A."/>
            <person name="Kiss F."/>
            <person name="Koziol U."/>
            <person name="Lambert O."/>
            <person name="Liu K."/>
            <person name="Luo X."/>
            <person name="Luo Y."/>
            <person name="Macchiaroli N."/>
            <person name="Nichol S."/>
            <person name="Paps J."/>
            <person name="Parkinson J."/>
            <person name="Pouchkina-Stantcheva N."/>
            <person name="Riddiford N."/>
            <person name="Rosenzvit M."/>
            <person name="Salinas G."/>
            <person name="Wasmuth J.D."/>
            <person name="Zamanian M."/>
            <person name="Zheng Y."/>
            <person name="Cai X."/>
            <person name="Soberon X."/>
            <person name="Olson P.D."/>
            <person name="Laclette J.P."/>
            <person name="Brehm K."/>
            <person name="Berriman M."/>
            <person name="Garciarrubio A."/>
            <person name="Bobes R.J."/>
            <person name="Fragoso G."/>
            <person name="Sanchez-Flores A."/>
            <person name="Estrada K."/>
            <person name="Cevallos M.A."/>
            <person name="Morett E."/>
            <person name="Gonzalez V."/>
            <person name="Portillo T."/>
            <person name="Ochoa-Leyva A."/>
            <person name="Jose M.V."/>
            <person name="Sciutto E."/>
            <person name="Landa A."/>
            <person name="Jimenez L."/>
            <person name="Valdes V."/>
            <person name="Carrero J.C."/>
            <person name="Larralde C."/>
            <person name="Morales-Montor J."/>
            <person name="Limon-Lason J."/>
            <person name="Soberon X."/>
            <person name="Laclette J.P."/>
        </authorList>
    </citation>
    <scope>NUCLEOTIDE SEQUENCE [LARGE SCALE GENOMIC DNA]</scope>
</reference>
<evidence type="ECO:0000313" key="1">
    <source>
        <dbReference type="EMBL" id="CUT98619.1"/>
    </source>
</evidence>
<keyword evidence="2" id="KW-1185">Reference proteome</keyword>
<protein>
    <submittedName>
        <fullName evidence="1">Uncharacterized protein</fullName>
    </submittedName>
</protein>